<feature type="domain" description="GHMP kinase C-terminal" evidence="5">
    <location>
        <begin position="78"/>
        <end position="157"/>
    </location>
</feature>
<keyword evidence="2" id="KW-0547">Nucleotide-binding</keyword>
<dbReference type="PANTHER" id="PTHR20861:SF1">
    <property type="entry name" value="HOMOSERINE KINASE"/>
    <property type="match status" value="1"/>
</dbReference>
<reference evidence="6 7" key="1">
    <citation type="journal article" date="2020" name="IScience">
        <title>Genome Sequencing of the Endangered Kingdonia uniflora (Circaeasteraceae, Ranunculales) Reveals Potential Mechanisms of Evolutionary Specialization.</title>
        <authorList>
            <person name="Sun Y."/>
            <person name="Deng T."/>
            <person name="Zhang A."/>
            <person name="Moore M.J."/>
            <person name="Landis J.B."/>
            <person name="Lin N."/>
            <person name="Zhang H."/>
            <person name="Zhang X."/>
            <person name="Huang J."/>
            <person name="Zhang X."/>
            <person name="Sun H."/>
            <person name="Wang H."/>
        </authorList>
    </citation>
    <scope>NUCLEOTIDE SEQUENCE [LARGE SCALE GENOMIC DNA]</scope>
    <source>
        <strain evidence="6">TB1705</strain>
        <tissue evidence="6">Leaf</tissue>
    </source>
</reference>
<dbReference type="InterPro" id="IPR036554">
    <property type="entry name" value="GHMP_kinase_C_sf"/>
</dbReference>
<proteinExistence type="predicted"/>
<keyword evidence="4" id="KW-0067">ATP-binding</keyword>
<dbReference type="AlphaFoldDB" id="A0A7J7NNZ8"/>
<evidence type="ECO:0000256" key="3">
    <source>
        <dbReference type="ARBA" id="ARBA00022777"/>
    </source>
</evidence>
<dbReference type="Proteomes" id="UP000541444">
    <property type="component" value="Unassembled WGS sequence"/>
</dbReference>
<accession>A0A7J7NNZ8</accession>
<gene>
    <name evidence="6" type="ORF">GIB67_012168</name>
</gene>
<comment type="caution">
    <text evidence="6">The sequence shown here is derived from an EMBL/GenBank/DDBJ whole genome shotgun (WGS) entry which is preliminary data.</text>
</comment>
<dbReference type="InterPro" id="IPR013750">
    <property type="entry name" value="GHMP_kinase_C_dom"/>
</dbReference>
<organism evidence="6 7">
    <name type="scientific">Kingdonia uniflora</name>
    <dbReference type="NCBI Taxonomy" id="39325"/>
    <lineage>
        <taxon>Eukaryota</taxon>
        <taxon>Viridiplantae</taxon>
        <taxon>Streptophyta</taxon>
        <taxon>Embryophyta</taxon>
        <taxon>Tracheophyta</taxon>
        <taxon>Spermatophyta</taxon>
        <taxon>Magnoliopsida</taxon>
        <taxon>Ranunculales</taxon>
        <taxon>Circaeasteraceae</taxon>
        <taxon>Kingdonia</taxon>
    </lineage>
</organism>
<protein>
    <recommendedName>
        <fullName evidence="5">GHMP kinase C-terminal domain-containing protein</fullName>
    </recommendedName>
</protein>
<evidence type="ECO:0000256" key="2">
    <source>
        <dbReference type="ARBA" id="ARBA00022741"/>
    </source>
</evidence>
<dbReference type="Gene3D" id="3.30.70.890">
    <property type="entry name" value="GHMP kinase, C-terminal domain"/>
    <property type="match status" value="1"/>
</dbReference>
<evidence type="ECO:0000256" key="4">
    <source>
        <dbReference type="ARBA" id="ARBA00022840"/>
    </source>
</evidence>
<evidence type="ECO:0000259" key="5">
    <source>
        <dbReference type="Pfam" id="PF08544"/>
    </source>
</evidence>
<dbReference type="GO" id="GO:0005524">
    <property type="term" value="F:ATP binding"/>
    <property type="evidence" value="ECO:0007669"/>
    <property type="project" value="UniProtKB-KW"/>
</dbReference>
<dbReference type="OrthoDB" id="195231at2759"/>
<evidence type="ECO:0000313" key="7">
    <source>
        <dbReference type="Proteomes" id="UP000541444"/>
    </source>
</evidence>
<dbReference type="SUPFAM" id="SSF55060">
    <property type="entry name" value="GHMP Kinase, C-terminal domain"/>
    <property type="match status" value="1"/>
</dbReference>
<dbReference type="PANTHER" id="PTHR20861">
    <property type="entry name" value="HOMOSERINE/4-DIPHOSPHOCYTIDYL-2-C-METHYL-D-ERYTHRITOL KINASE"/>
    <property type="match status" value="1"/>
</dbReference>
<dbReference type="GO" id="GO:0016301">
    <property type="term" value="F:kinase activity"/>
    <property type="evidence" value="ECO:0007669"/>
    <property type="project" value="UniProtKB-KW"/>
</dbReference>
<evidence type="ECO:0000313" key="6">
    <source>
        <dbReference type="EMBL" id="KAF6168770.1"/>
    </source>
</evidence>
<evidence type="ECO:0000256" key="1">
    <source>
        <dbReference type="ARBA" id="ARBA00022679"/>
    </source>
</evidence>
<name>A0A7J7NNZ8_9MAGN</name>
<keyword evidence="3" id="KW-0418">Kinase</keyword>
<dbReference type="EMBL" id="JACGCM010000679">
    <property type="protein sequence ID" value="KAF6168770.1"/>
    <property type="molecule type" value="Genomic_DNA"/>
</dbReference>
<sequence>MGLVTIGLPLGSRLGSSAASAAAAVVAVNEMFGGACSWWVGVGGEEFEAPMKKMRAILPSEIAMLDHIWNSSQARSLVAAVLQGDLRGLGKALSSDRIVEPKRAPLIPGMRAMKNAAIGAEAFGCTISGASSTTVAVTDNELREKRLVRRWWRRFGKKGI</sequence>
<dbReference type="Pfam" id="PF08544">
    <property type="entry name" value="GHMP_kinases_C"/>
    <property type="match status" value="1"/>
</dbReference>
<dbReference type="InterPro" id="IPR020568">
    <property type="entry name" value="Ribosomal_Su5_D2-typ_SF"/>
</dbReference>
<keyword evidence="7" id="KW-1185">Reference proteome</keyword>
<dbReference type="SUPFAM" id="SSF54211">
    <property type="entry name" value="Ribosomal protein S5 domain 2-like"/>
    <property type="match status" value="1"/>
</dbReference>
<keyword evidence="1" id="KW-0808">Transferase</keyword>